<feature type="domain" description="PhoD-like phosphatase metallophosphatase" evidence="1">
    <location>
        <begin position="170"/>
        <end position="413"/>
    </location>
</feature>
<dbReference type="InterPro" id="IPR052900">
    <property type="entry name" value="Phospholipid_Metab_Enz"/>
</dbReference>
<dbReference type="PANTHER" id="PTHR43606:SF1">
    <property type="entry name" value="PHOD-LIKE PHOSPHATASE METALLOPHOSPHATASE DOMAIN-CONTAINING PROTEIN"/>
    <property type="match status" value="1"/>
</dbReference>
<keyword evidence="3" id="KW-1185">Reference proteome</keyword>
<dbReference type="InterPro" id="IPR038607">
    <property type="entry name" value="PhoD-like_sf"/>
</dbReference>
<dbReference type="RefSeq" id="WP_044631178.1">
    <property type="nucleotide sequence ID" value="NZ_JTDW01000001.1"/>
</dbReference>
<dbReference type="Gene3D" id="3.60.21.70">
    <property type="entry name" value="PhoD-like phosphatase"/>
    <property type="match status" value="1"/>
</dbReference>
<protein>
    <submittedName>
        <fullName evidence="2">Alkaline phosphatase</fullName>
    </submittedName>
</protein>
<dbReference type="AlphaFoldDB" id="A0A0D7WDI7"/>
<comment type="caution">
    <text evidence="2">The sequence shown here is derived from an EMBL/GenBank/DDBJ whole genome shotgun (WGS) entry which is preliminary data.</text>
</comment>
<dbReference type="EMBL" id="JTDW01000001">
    <property type="protein sequence ID" value="KJD37191.1"/>
    <property type="molecule type" value="Genomic_DNA"/>
</dbReference>
<proteinExistence type="predicted"/>
<dbReference type="Proteomes" id="UP000032578">
    <property type="component" value="Unassembled WGS sequence"/>
</dbReference>
<evidence type="ECO:0000313" key="3">
    <source>
        <dbReference type="Proteomes" id="UP000032578"/>
    </source>
</evidence>
<evidence type="ECO:0000313" key="2">
    <source>
        <dbReference type="EMBL" id="KJD37191.1"/>
    </source>
</evidence>
<organism evidence="2 3">
    <name type="scientific">Neotamlana sedimentorum</name>
    <dbReference type="NCBI Taxonomy" id="1435349"/>
    <lineage>
        <taxon>Bacteria</taxon>
        <taxon>Pseudomonadati</taxon>
        <taxon>Bacteroidota</taxon>
        <taxon>Flavobacteriia</taxon>
        <taxon>Flavobacteriales</taxon>
        <taxon>Flavobacteriaceae</taxon>
        <taxon>Neotamlana</taxon>
    </lineage>
</organism>
<dbReference type="PANTHER" id="PTHR43606">
    <property type="entry name" value="PHOSPHATASE, PUTATIVE (AFU_ORTHOLOGUE AFUA_6G08710)-RELATED"/>
    <property type="match status" value="1"/>
</dbReference>
<dbReference type="SUPFAM" id="SSF56300">
    <property type="entry name" value="Metallo-dependent phosphatases"/>
    <property type="match status" value="1"/>
</dbReference>
<dbReference type="PATRIC" id="fig|1435349.4.peg.348"/>
<accession>A0A0D7WDI7</accession>
<evidence type="ECO:0000259" key="1">
    <source>
        <dbReference type="Pfam" id="PF09423"/>
    </source>
</evidence>
<sequence>MNKKQYFFCGIFLFLFQLLPYTVVGQVYFTNGLKIQEVTDTSAVIWTRLCKLPNAIPIYHKQKKAPFKAPIDFDNNMPVNKMDGAVEGVFGEIKINIFNVNDTISVDWKHVSPYKDYTFMEVINGLNPNTEYQVLLQGRKDKNGSITEILGSFKTAPSSEMIVPVGFTSSTCQYFWDYDDPIRGFKAYDNMLKLNPAFHCQTGDYIYYDKPGPMSYNVELARHKWHAINSWPSLVDFYSNVPSYLQKDDHDILRDDATPNSKPFGELTFDDALQIWNEQVPLNDKPFRSVRWGKDLEVWLVEAREFRSDNRDEDGDEKSIFGKEQKAWLKSSIESSNATFKILMSPTPVVGPDRAKLKIDNHSNKSYETEGKWLRKFLASQKNTFVVNGDRHWQYVSKDLETGLLEFSQGPTSDDHAQGWDPDDYRPEHKFLRVKGGFLYVYVFRNKHDVPTIKFIHYDVEGKAVHEEIIKSKD</sequence>
<dbReference type="InterPro" id="IPR018946">
    <property type="entry name" value="PhoD-like_MPP"/>
</dbReference>
<dbReference type="InterPro" id="IPR029052">
    <property type="entry name" value="Metallo-depent_PP-like"/>
</dbReference>
<dbReference type="Pfam" id="PF09423">
    <property type="entry name" value="PhoD"/>
    <property type="match status" value="1"/>
</dbReference>
<gene>
    <name evidence="2" type="ORF">PW52_01700</name>
</gene>
<reference evidence="2 3" key="1">
    <citation type="submission" date="2014-11" db="EMBL/GenBank/DDBJ databases">
        <title>Tamlana sedimentorum sp. nov., isolated from shallow sand sediments of the Sea of Japan.</title>
        <authorList>
            <person name="Romanenko L.A."/>
        </authorList>
    </citation>
    <scope>NUCLEOTIDE SEQUENCE [LARGE SCALE GENOMIC DNA]</scope>
    <source>
        <strain evidence="2 3">JCM 19808</strain>
    </source>
</reference>
<name>A0A0D7WDI7_9FLAO</name>
<dbReference type="OrthoDB" id="9763616at2"/>
<dbReference type="STRING" id="1435349.PW52_01700"/>